<dbReference type="Pfam" id="PF08659">
    <property type="entry name" value="KR"/>
    <property type="match status" value="1"/>
</dbReference>
<dbReference type="PANTHER" id="PTHR43775">
    <property type="entry name" value="FATTY ACID SYNTHASE"/>
    <property type="match status" value="1"/>
</dbReference>
<evidence type="ECO:0000256" key="1">
    <source>
        <dbReference type="ARBA" id="ARBA00022450"/>
    </source>
</evidence>
<evidence type="ECO:0000259" key="7">
    <source>
        <dbReference type="PROSITE" id="PS52004"/>
    </source>
</evidence>
<dbReference type="Pfam" id="PF13193">
    <property type="entry name" value="AMP-binding_C"/>
    <property type="match status" value="1"/>
</dbReference>
<dbReference type="InterPro" id="IPR016035">
    <property type="entry name" value="Acyl_Trfase/lysoPLipase"/>
</dbReference>
<evidence type="ECO:0000256" key="3">
    <source>
        <dbReference type="ARBA" id="ARBA00022679"/>
    </source>
</evidence>
<evidence type="ECO:0000313" key="8">
    <source>
        <dbReference type="EMBL" id="TDC86735.1"/>
    </source>
</evidence>
<dbReference type="SMART" id="SM01294">
    <property type="entry name" value="PKS_PP_betabranch"/>
    <property type="match status" value="1"/>
</dbReference>
<keyword evidence="9" id="KW-1185">Reference proteome</keyword>
<dbReference type="InterPro" id="IPR045851">
    <property type="entry name" value="AMP-bd_C_sf"/>
</dbReference>
<dbReference type="Pfam" id="PF00109">
    <property type="entry name" value="ketoacyl-synt"/>
    <property type="match status" value="1"/>
</dbReference>
<accession>A0A4V2Y662</accession>
<dbReference type="InterPro" id="IPR042099">
    <property type="entry name" value="ANL_N_sf"/>
</dbReference>
<dbReference type="PROSITE" id="PS00455">
    <property type="entry name" value="AMP_BINDING"/>
    <property type="match status" value="1"/>
</dbReference>
<dbReference type="InterPro" id="IPR057326">
    <property type="entry name" value="KR_dom"/>
</dbReference>
<name>A0A4V2Y662_9PSEU</name>
<dbReference type="Pfam" id="PF00501">
    <property type="entry name" value="AMP-binding"/>
    <property type="match status" value="1"/>
</dbReference>
<dbReference type="GO" id="GO:0004312">
    <property type="term" value="F:fatty acid synthase activity"/>
    <property type="evidence" value="ECO:0007669"/>
    <property type="project" value="TreeGrafter"/>
</dbReference>
<dbReference type="PROSITE" id="PS00606">
    <property type="entry name" value="KS3_1"/>
    <property type="match status" value="1"/>
</dbReference>
<evidence type="ECO:0000259" key="6">
    <source>
        <dbReference type="PROSITE" id="PS50075"/>
    </source>
</evidence>
<dbReference type="Gene3D" id="3.30.300.30">
    <property type="match status" value="1"/>
</dbReference>
<dbReference type="Gene3D" id="1.10.287.1960">
    <property type="match status" value="1"/>
</dbReference>
<dbReference type="Proteomes" id="UP000294744">
    <property type="component" value="Unassembled WGS sequence"/>
</dbReference>
<dbReference type="InterPro" id="IPR013968">
    <property type="entry name" value="PKS_KR"/>
</dbReference>
<dbReference type="Gene3D" id="3.30.70.3290">
    <property type="match status" value="1"/>
</dbReference>
<dbReference type="InterPro" id="IPR014043">
    <property type="entry name" value="Acyl_transferase_dom"/>
</dbReference>
<dbReference type="CDD" id="cd00833">
    <property type="entry name" value="PKS"/>
    <property type="match status" value="1"/>
</dbReference>
<evidence type="ECO:0000256" key="2">
    <source>
        <dbReference type="ARBA" id="ARBA00022553"/>
    </source>
</evidence>
<dbReference type="InterPro" id="IPR020845">
    <property type="entry name" value="AMP-binding_CS"/>
</dbReference>
<dbReference type="InterPro" id="IPR001227">
    <property type="entry name" value="Ac_transferase_dom_sf"/>
</dbReference>
<dbReference type="InterPro" id="IPR032821">
    <property type="entry name" value="PKS_assoc"/>
</dbReference>
<dbReference type="GO" id="GO:0004315">
    <property type="term" value="F:3-oxoacyl-[acyl-carrier-protein] synthase activity"/>
    <property type="evidence" value="ECO:0007669"/>
    <property type="project" value="InterPro"/>
</dbReference>
<dbReference type="Gene3D" id="3.40.50.720">
    <property type="entry name" value="NAD(P)-binding Rossmann-like Domain"/>
    <property type="match status" value="1"/>
</dbReference>
<protein>
    <submittedName>
        <fullName evidence="8">Acyltransferase domain-containing protein</fullName>
    </submittedName>
</protein>
<proteinExistence type="predicted"/>
<dbReference type="InterPro" id="IPR016036">
    <property type="entry name" value="Malonyl_transacylase_ACP-bd"/>
</dbReference>
<dbReference type="InterPro" id="IPR036291">
    <property type="entry name" value="NAD(P)-bd_dom_sf"/>
</dbReference>
<keyword evidence="1" id="KW-0596">Phosphopantetheine</keyword>
<dbReference type="SUPFAM" id="SSF51735">
    <property type="entry name" value="NAD(P)-binding Rossmann-fold domains"/>
    <property type="match status" value="2"/>
</dbReference>
<dbReference type="Pfam" id="PF00550">
    <property type="entry name" value="PP-binding"/>
    <property type="match status" value="1"/>
</dbReference>
<dbReference type="SUPFAM" id="SSF47336">
    <property type="entry name" value="ACP-like"/>
    <property type="match status" value="1"/>
</dbReference>
<dbReference type="SUPFAM" id="SSF56801">
    <property type="entry name" value="Acetyl-CoA synthetase-like"/>
    <property type="match status" value="1"/>
</dbReference>
<organism evidence="8 9">
    <name type="scientific">Saccharopolyspora aridisoli</name>
    <dbReference type="NCBI Taxonomy" id="2530385"/>
    <lineage>
        <taxon>Bacteria</taxon>
        <taxon>Bacillati</taxon>
        <taxon>Actinomycetota</taxon>
        <taxon>Actinomycetes</taxon>
        <taxon>Pseudonocardiales</taxon>
        <taxon>Pseudonocardiaceae</taxon>
        <taxon>Saccharopolyspora</taxon>
    </lineage>
</organism>
<dbReference type="InterPro" id="IPR018201">
    <property type="entry name" value="Ketoacyl_synth_AS"/>
</dbReference>
<dbReference type="SMART" id="SM00827">
    <property type="entry name" value="PKS_AT"/>
    <property type="match status" value="1"/>
</dbReference>
<dbReference type="OrthoDB" id="9778690at2"/>
<dbReference type="InterPro" id="IPR020806">
    <property type="entry name" value="PKS_PP-bd"/>
</dbReference>
<dbReference type="Pfam" id="PF02801">
    <property type="entry name" value="Ketoacyl-synt_C"/>
    <property type="match status" value="1"/>
</dbReference>
<dbReference type="InterPro" id="IPR014030">
    <property type="entry name" value="Ketoacyl_synth_N"/>
</dbReference>
<dbReference type="SUPFAM" id="SSF55048">
    <property type="entry name" value="Probable ACP-binding domain of malonyl-CoA ACP transacylase"/>
    <property type="match status" value="1"/>
</dbReference>
<feature type="domain" description="Carrier" evidence="6">
    <location>
        <begin position="993"/>
        <end position="1068"/>
    </location>
</feature>
<dbReference type="InterPro" id="IPR000873">
    <property type="entry name" value="AMP-dep_synth/lig_dom"/>
</dbReference>
<dbReference type="PANTHER" id="PTHR43775:SF51">
    <property type="entry name" value="INACTIVE PHENOLPHTHIOCEROL SYNTHESIS POLYKETIDE SYNTHASE TYPE I PKS1-RELATED"/>
    <property type="match status" value="1"/>
</dbReference>
<dbReference type="Pfam" id="PF00698">
    <property type="entry name" value="Acyl_transf_1"/>
    <property type="match status" value="1"/>
</dbReference>
<keyword evidence="3 8" id="KW-0808">Transferase</keyword>
<evidence type="ECO:0000256" key="5">
    <source>
        <dbReference type="SAM" id="MobiDB-lite"/>
    </source>
</evidence>
<evidence type="ECO:0000313" key="9">
    <source>
        <dbReference type="Proteomes" id="UP000294744"/>
    </source>
</evidence>
<dbReference type="Gene3D" id="3.30.70.250">
    <property type="entry name" value="Malonyl-CoA ACP transacylase, ACP-binding"/>
    <property type="match status" value="1"/>
</dbReference>
<dbReference type="InterPro" id="IPR016039">
    <property type="entry name" value="Thiolase-like"/>
</dbReference>
<dbReference type="GO" id="GO:0031177">
    <property type="term" value="F:phosphopantetheine binding"/>
    <property type="evidence" value="ECO:0007669"/>
    <property type="project" value="InterPro"/>
</dbReference>
<sequence length="1915" mass="200875">MPATSSGVDRSGSERSVRRPERRRARSAIGRGSVVVLRTELIRPLSELLREHADRMPDKIAFSDHRRDMTYAEYERRTGILAGHLADRLQPGDRAMIYLGNSVETLVGYLAVIRASGVAVPFNPHSADAELAHVVDDSGTKAVITDPGRLDQVVALLPGRPHLRIVVTGSDPLPVNTPSAVTRYADLIESESANPPRDDQALDDIAWMLYTSGTTGKPKGVLSTQRSCLWSVAACYAPIVGLSERDRVLWPLPLHHSLAHVLCVIGVTAVGATARILDGFSGEEVLRAFEEDTFTFLTGVPAMYHHLLEAAHRSDARISGLERCLTAGSVCPASLRTSFEETFGVPLIDGYGSTETCGLMAVNWQTGTRVDGSCGLPVPGLGLRLVDPETFADVAPGDEGEVWVRGPNLMVGYHNQPEATAAALPGGWYRTGDLARQDEFGYLAITGRVKELINRGGENIHPGEVEDVLRGVAGVADVAVVGKPHDVLGEVPVALVVPRDSGFDPAQLYAVCRQQLSGFKVPEQVYEIEHVPRTASGKITRHVLLGLPARLRAAGDSRYESLLRMVWTKLPPQRPAVTSWALLGADPFEVGSGLLAAGMSVETHPDAAALHAAVAAGARAPEVAVVCCPHDAEGHLGQASEVALRQVADLLRWWADDSLPGTRLVLVTRGAVATATGEDVSDLVHAPIWGLLRSMQAEHSNRFALIDLDRDEAPIDVLWAAVASAEQEVAVREGVALAPRLVPVPTAAPEGSALRLDPEGAVVISGAAGPAGTAVARHLVAAYGARHLVLIGSDDANTELAAGLDDLGAETHIADCHVADHQALATVLAALERPITAVLHCADGPGSFRSVVDGAVDLHRLTEHLDIAAFLLVSTAAGALGLADRGEQAAAQAFLAGLAQHRRSRGLRALCLAVDSDGEVGAVPGRELVAMLDVAAPSDLPHAVVMRPNDAASEHALLRGLAENSSRVTDGNERDRSALRQRLADMAPQQQQSYLLNLVCGQVAEALGLASVSSTAAKTAFRELGLTSVSAVALRNGLTAATGLDLPAPVAFDHPTPEALARHLRAELFGERPRTAVVAPPRPEAGDAIAIIGMGCRFPGDVRSPEQLWQLVVDGAEVLSPFPADRGWNLGKMFDAGPGRPGTCATRLGGFLHDAADFDAGFFGISPREALAMDPQQRLLLEVSWEALERSGIDPTSLRGHDAGVFTGVMHHDYGTGLVDAPEGTEGYWTTGTAGSVASGRVSYTFGFEGPAVTVDTACSSSLVSMHLAAQSLRQGECSLALAGGATIMSTPSTFVEFTKQGGLAADGRCKSYSDAADGVGWSEGAGVVVLERLSDAQRNGHRILAVLRGSAVNQDGASNGLTAPNGPSQQRVIRRALAGAALSTSDVDVVEGHGTGTTLGDPIEAQALLATYGQDREIPLLLGSVKSNLGHTQAAAGVAGVIKMVMAMRAGVVPRTLHADSRSSHVNWESGSVGLLTSSSEWPETGRPRRSGVSSFGIGGTNAHVILEQPPVVDAPVEDARVLPGVVPWVVSAKSEAALDEQIAQLHDLDASPVDVGSSLVRSRASFEHRAVLLASDTEVAEAVRGVAGERSLGVLFAGQGSQRLGMGRDLYDRFPVFAEALDAVLGHLDPAVRDVMWGRDAEALNETGNAQPALFAVEVALFRLVESFGVRPDFVGGHSIGEIAAAHVAGVFSLEDACTLVTARARLMQALPPGGAMVAVQASEDEVLTHLTGGVSIAAVNGPSSVVLAGDEAAVLEVSSRWKSTRLGVSHAFHSPLMDPMLKGFRAAISGVSFQEPVIPLVTGRVPGFSGSRVPEYGGFPGFGGDVTSPEFWVRHVRETVRFADSVRALGERGVNAFLEIGPGGVLSAMAADSVSEGAVVVPAQRKGRDGGSALVDALARLHVAGVDVDWAR</sequence>
<dbReference type="CDD" id="cd08956">
    <property type="entry name" value="KR_3_FAS_SDR_x"/>
    <property type="match status" value="1"/>
</dbReference>
<dbReference type="SMART" id="SM00822">
    <property type="entry name" value="PKS_KR"/>
    <property type="match status" value="1"/>
</dbReference>
<feature type="non-terminal residue" evidence="8">
    <location>
        <position position="1915"/>
    </location>
</feature>
<dbReference type="Pfam" id="PF16197">
    <property type="entry name" value="KAsynt_C_assoc"/>
    <property type="match status" value="1"/>
</dbReference>
<dbReference type="InterPro" id="IPR020841">
    <property type="entry name" value="PKS_Beta-ketoAc_synthase_dom"/>
</dbReference>
<dbReference type="Gene3D" id="3.40.50.12780">
    <property type="entry name" value="N-terminal domain of ligase-like"/>
    <property type="match status" value="1"/>
</dbReference>
<keyword evidence="4 8" id="KW-0012">Acyltransferase</keyword>
<dbReference type="GO" id="GO:0006633">
    <property type="term" value="P:fatty acid biosynthetic process"/>
    <property type="evidence" value="ECO:0007669"/>
    <property type="project" value="InterPro"/>
</dbReference>
<dbReference type="Pfam" id="PF22953">
    <property type="entry name" value="SpnB_Rossmann"/>
    <property type="match status" value="1"/>
</dbReference>
<dbReference type="Gene3D" id="3.40.47.10">
    <property type="match status" value="1"/>
</dbReference>
<keyword evidence="2" id="KW-0597">Phosphoprotein</keyword>
<dbReference type="Gene3D" id="1.10.1200.10">
    <property type="entry name" value="ACP-like"/>
    <property type="match status" value="1"/>
</dbReference>
<dbReference type="Gene3D" id="3.40.366.10">
    <property type="entry name" value="Malonyl-Coenzyme A Acyl Carrier Protein, domain 2"/>
    <property type="match status" value="1"/>
</dbReference>
<dbReference type="SUPFAM" id="SSF52151">
    <property type="entry name" value="FabD/lysophospholipase-like"/>
    <property type="match status" value="1"/>
</dbReference>
<feature type="domain" description="Ketosynthase family 3 (KS3)" evidence="7">
    <location>
        <begin position="1086"/>
        <end position="1510"/>
    </location>
</feature>
<gene>
    <name evidence="8" type="ORF">E1161_26845</name>
</gene>
<dbReference type="InterPro" id="IPR050091">
    <property type="entry name" value="PKS_NRPS_Biosynth_Enz"/>
</dbReference>
<dbReference type="FunFam" id="3.40.47.10:FF:000019">
    <property type="entry name" value="Polyketide synthase type I"/>
    <property type="match status" value="1"/>
</dbReference>
<evidence type="ECO:0000256" key="4">
    <source>
        <dbReference type="ARBA" id="ARBA00023315"/>
    </source>
</evidence>
<dbReference type="EMBL" id="SMKV01000069">
    <property type="protein sequence ID" value="TDC86735.1"/>
    <property type="molecule type" value="Genomic_DNA"/>
</dbReference>
<dbReference type="SUPFAM" id="SSF53901">
    <property type="entry name" value="Thiolase-like"/>
    <property type="match status" value="1"/>
</dbReference>
<dbReference type="PROSITE" id="PS50075">
    <property type="entry name" value="CARRIER"/>
    <property type="match status" value="1"/>
</dbReference>
<dbReference type="InterPro" id="IPR009081">
    <property type="entry name" value="PP-bd_ACP"/>
</dbReference>
<dbReference type="SMART" id="SM00823">
    <property type="entry name" value="PKS_PP"/>
    <property type="match status" value="1"/>
</dbReference>
<feature type="region of interest" description="Disordered" evidence="5">
    <location>
        <begin position="1"/>
        <end position="25"/>
    </location>
</feature>
<dbReference type="SMART" id="SM00825">
    <property type="entry name" value="PKS_KS"/>
    <property type="match status" value="1"/>
</dbReference>
<comment type="caution">
    <text evidence="8">The sequence shown here is derived from an EMBL/GenBank/DDBJ whole genome shotgun (WGS) entry which is preliminary data.</text>
</comment>
<dbReference type="PROSITE" id="PS52004">
    <property type="entry name" value="KS3_2"/>
    <property type="match status" value="1"/>
</dbReference>
<dbReference type="InterPro" id="IPR014031">
    <property type="entry name" value="Ketoacyl_synth_C"/>
</dbReference>
<dbReference type="InterPro" id="IPR036736">
    <property type="entry name" value="ACP-like_sf"/>
</dbReference>
<dbReference type="InterPro" id="IPR055123">
    <property type="entry name" value="SpnB-like_Rossmann"/>
</dbReference>
<dbReference type="InterPro" id="IPR025110">
    <property type="entry name" value="AMP-bd_C"/>
</dbReference>
<reference evidence="8 9" key="1">
    <citation type="submission" date="2019-03" db="EMBL/GenBank/DDBJ databases">
        <title>Draft genome sequences of novel Actinobacteria.</title>
        <authorList>
            <person name="Sahin N."/>
            <person name="Ay H."/>
            <person name="Saygin H."/>
        </authorList>
    </citation>
    <scope>NUCLEOTIDE SEQUENCE [LARGE SCALE GENOMIC DNA]</scope>
    <source>
        <strain evidence="8 9">16K404</strain>
    </source>
</reference>